<accession>A0A1I1MYK2</accession>
<proteinExistence type="predicted"/>
<dbReference type="STRING" id="574651.SAMN04487968_1142"/>
<protein>
    <recommendedName>
        <fullName evidence="3">Carboxypeptidase regulatory-like domain-containing protein</fullName>
    </recommendedName>
</protein>
<gene>
    <name evidence="1" type="ORF">SAMN04487968_1142</name>
</gene>
<name>A0A1I1MYK2_9ACTN</name>
<dbReference type="Proteomes" id="UP000198832">
    <property type="component" value="Unassembled WGS sequence"/>
</dbReference>
<dbReference type="OrthoDB" id="3689408at2"/>
<evidence type="ECO:0000313" key="1">
    <source>
        <dbReference type="EMBL" id="SFC90467.1"/>
    </source>
</evidence>
<evidence type="ECO:0008006" key="3">
    <source>
        <dbReference type="Google" id="ProtNLM"/>
    </source>
</evidence>
<organism evidence="1 2">
    <name type="scientific">Nocardioides terrae</name>
    <dbReference type="NCBI Taxonomy" id="574651"/>
    <lineage>
        <taxon>Bacteria</taxon>
        <taxon>Bacillati</taxon>
        <taxon>Actinomycetota</taxon>
        <taxon>Actinomycetes</taxon>
        <taxon>Propionibacteriales</taxon>
        <taxon>Nocardioidaceae</taxon>
        <taxon>Nocardioides</taxon>
    </lineage>
</organism>
<keyword evidence="2" id="KW-1185">Reference proteome</keyword>
<dbReference type="RefSeq" id="WP_091125987.1">
    <property type="nucleotide sequence ID" value="NZ_FOLB01000014.1"/>
</dbReference>
<evidence type="ECO:0000313" key="2">
    <source>
        <dbReference type="Proteomes" id="UP000198832"/>
    </source>
</evidence>
<dbReference type="EMBL" id="FOLB01000014">
    <property type="protein sequence ID" value="SFC90467.1"/>
    <property type="molecule type" value="Genomic_DNA"/>
</dbReference>
<reference evidence="1 2" key="1">
    <citation type="submission" date="2016-10" db="EMBL/GenBank/DDBJ databases">
        <authorList>
            <person name="de Groot N.N."/>
        </authorList>
    </citation>
    <scope>NUCLEOTIDE SEQUENCE [LARGE SCALE GENOMIC DNA]</scope>
    <source>
        <strain evidence="1 2">CGMCC 1.7056</strain>
    </source>
</reference>
<sequence>MSEMSREQLLAVVRSVYDDHDPAPSGLVSRMQGVARAAAADLGFDMDVELMTLLEQSSTLAGTRSTEAATRSVYTLRFVHGQIDLLLRVAPDGDSSRIDGWVVPPEPITVRVLHDNGSVHGALVSDSGRFDIPDVPLGLVRLRLEPHDDRPPFVTPSFEI</sequence>
<dbReference type="AlphaFoldDB" id="A0A1I1MYK2"/>